<dbReference type="EMBL" id="JARKIB010000264">
    <property type="protein sequence ID" value="KAJ7718548.1"/>
    <property type="molecule type" value="Genomic_DNA"/>
</dbReference>
<gene>
    <name evidence="1" type="ORF">B0H16DRAFT_1700655</name>
</gene>
<sequence length="197" mass="22158">MDQGPRVQLAKLLIHLFCQDGVDFKFWRWRGQLGLSGLASPHLLAVDTELTALSFERANQECGTAVVTNIFDCFHSFNFPVTLDAEPSLPRSGNAVSFDASFSSFNINPNHDTRPLLRPPLQFIQPRYFIQLTDLPLFEHTFIKSTPKLSRFGSIVSDTFTLSLDLYSKYRNSNSFNLREPLDLASGISGICSMSDF</sequence>
<reference evidence="1" key="1">
    <citation type="submission" date="2023-03" db="EMBL/GenBank/DDBJ databases">
        <title>Massive genome expansion in bonnet fungi (Mycena s.s.) driven by repeated elements and novel gene families across ecological guilds.</title>
        <authorList>
            <consortium name="Lawrence Berkeley National Laboratory"/>
            <person name="Harder C.B."/>
            <person name="Miyauchi S."/>
            <person name="Viragh M."/>
            <person name="Kuo A."/>
            <person name="Thoen E."/>
            <person name="Andreopoulos B."/>
            <person name="Lu D."/>
            <person name="Skrede I."/>
            <person name="Drula E."/>
            <person name="Henrissat B."/>
            <person name="Morin E."/>
            <person name="Kohler A."/>
            <person name="Barry K."/>
            <person name="LaButti K."/>
            <person name="Morin E."/>
            <person name="Salamov A."/>
            <person name="Lipzen A."/>
            <person name="Mereny Z."/>
            <person name="Hegedus B."/>
            <person name="Baldrian P."/>
            <person name="Stursova M."/>
            <person name="Weitz H."/>
            <person name="Taylor A."/>
            <person name="Grigoriev I.V."/>
            <person name="Nagy L.G."/>
            <person name="Martin F."/>
            <person name="Kauserud H."/>
        </authorList>
    </citation>
    <scope>NUCLEOTIDE SEQUENCE</scope>
    <source>
        <strain evidence="1">CBHHK182m</strain>
    </source>
</reference>
<proteinExistence type="predicted"/>
<accession>A0AAD7HDZ7</accession>
<organism evidence="1 2">
    <name type="scientific">Mycena metata</name>
    <dbReference type="NCBI Taxonomy" id="1033252"/>
    <lineage>
        <taxon>Eukaryota</taxon>
        <taxon>Fungi</taxon>
        <taxon>Dikarya</taxon>
        <taxon>Basidiomycota</taxon>
        <taxon>Agaricomycotina</taxon>
        <taxon>Agaricomycetes</taxon>
        <taxon>Agaricomycetidae</taxon>
        <taxon>Agaricales</taxon>
        <taxon>Marasmiineae</taxon>
        <taxon>Mycenaceae</taxon>
        <taxon>Mycena</taxon>
    </lineage>
</organism>
<evidence type="ECO:0000313" key="2">
    <source>
        <dbReference type="Proteomes" id="UP001215598"/>
    </source>
</evidence>
<dbReference type="Proteomes" id="UP001215598">
    <property type="component" value="Unassembled WGS sequence"/>
</dbReference>
<name>A0AAD7HDZ7_9AGAR</name>
<protein>
    <submittedName>
        <fullName evidence="1">Uncharacterized protein</fullName>
    </submittedName>
</protein>
<comment type="caution">
    <text evidence="1">The sequence shown here is derived from an EMBL/GenBank/DDBJ whole genome shotgun (WGS) entry which is preliminary data.</text>
</comment>
<keyword evidence="2" id="KW-1185">Reference proteome</keyword>
<evidence type="ECO:0000313" key="1">
    <source>
        <dbReference type="EMBL" id="KAJ7718548.1"/>
    </source>
</evidence>
<dbReference type="AlphaFoldDB" id="A0AAD7HDZ7"/>